<dbReference type="STRING" id="476652.DEAC_c09450"/>
<dbReference type="EMBL" id="LDZY01000003">
    <property type="protein sequence ID" value="KLU67011.1"/>
    <property type="molecule type" value="Genomic_DNA"/>
</dbReference>
<reference evidence="4 5" key="1">
    <citation type="submission" date="2015-06" db="EMBL/GenBank/DDBJ databases">
        <title>Draft genome of the moderately acidophilic sulfate reducer Candidatus Desulfosporosinus acididurans strain M1.</title>
        <authorList>
            <person name="Poehlein A."/>
            <person name="Petzsch P."/>
            <person name="Johnson B.D."/>
            <person name="Schloemann M."/>
            <person name="Daniel R."/>
            <person name="Muehling M."/>
        </authorList>
    </citation>
    <scope>NUCLEOTIDE SEQUENCE [LARGE SCALE GENOMIC DNA]</scope>
    <source>
        <strain evidence="4 5">M1</strain>
    </source>
</reference>
<dbReference type="NCBIfam" id="TIGR01826">
    <property type="entry name" value="CofD_related"/>
    <property type="match status" value="1"/>
</dbReference>
<evidence type="ECO:0000256" key="3">
    <source>
        <dbReference type="SAM" id="Phobius"/>
    </source>
</evidence>
<keyword evidence="5" id="KW-1185">Reference proteome</keyword>
<keyword evidence="3" id="KW-0472">Membrane</keyword>
<dbReference type="Pfam" id="PF01933">
    <property type="entry name" value="CofD"/>
    <property type="match status" value="1"/>
</dbReference>
<name>A0A0J1IQS9_9FIRM</name>
<dbReference type="PANTHER" id="PTHR30135">
    <property type="entry name" value="UNCHARACTERIZED PROTEIN YVCK-RELATED"/>
    <property type="match status" value="1"/>
</dbReference>
<keyword evidence="3" id="KW-0812">Transmembrane</keyword>
<comment type="caution">
    <text evidence="4">The sequence shown here is derived from an EMBL/GenBank/DDBJ whole genome shotgun (WGS) entry which is preliminary data.</text>
</comment>
<dbReference type="PATRIC" id="fig|476652.3.peg.974"/>
<keyword evidence="3" id="KW-1133">Transmembrane helix</keyword>
<proteinExistence type="inferred from homology"/>
<comment type="function">
    <text evidence="2">Required for morphogenesis under gluconeogenic growth conditions.</text>
</comment>
<evidence type="ECO:0000313" key="4">
    <source>
        <dbReference type="EMBL" id="KLU67011.1"/>
    </source>
</evidence>
<dbReference type="CDD" id="cd07187">
    <property type="entry name" value="YvcK_like"/>
    <property type="match status" value="1"/>
</dbReference>
<comment type="similarity">
    <text evidence="2">Belongs to the gluconeogenesis factor family.</text>
</comment>
<dbReference type="InterPro" id="IPR002882">
    <property type="entry name" value="CofD"/>
</dbReference>
<dbReference type="RefSeq" id="WP_047808863.1">
    <property type="nucleotide sequence ID" value="NZ_LDZY01000003.1"/>
</dbReference>
<dbReference type="Proteomes" id="UP000036356">
    <property type="component" value="Unassembled WGS sequence"/>
</dbReference>
<feature type="transmembrane region" description="Helical" evidence="3">
    <location>
        <begin position="25"/>
        <end position="43"/>
    </location>
</feature>
<comment type="subcellular location">
    <subcellularLocation>
        <location evidence="2">Cytoplasm</location>
    </subcellularLocation>
</comment>
<dbReference type="GO" id="GO:0043743">
    <property type="term" value="F:LPPG:FO 2-phospho-L-lactate transferase activity"/>
    <property type="evidence" value="ECO:0007669"/>
    <property type="project" value="InterPro"/>
</dbReference>
<dbReference type="AlphaFoldDB" id="A0A0J1IQS9"/>
<accession>A0A0J1IQS9</accession>
<dbReference type="InterPro" id="IPR038136">
    <property type="entry name" value="CofD-like_dom_sf"/>
</dbReference>
<dbReference type="GO" id="GO:0005737">
    <property type="term" value="C:cytoplasm"/>
    <property type="evidence" value="ECO:0007669"/>
    <property type="project" value="UniProtKB-SubCell"/>
</dbReference>
<dbReference type="SUPFAM" id="SSF142338">
    <property type="entry name" value="CofD-like"/>
    <property type="match status" value="1"/>
</dbReference>
<keyword evidence="1 2" id="KW-0963">Cytoplasm</keyword>
<dbReference type="InterPro" id="IPR010119">
    <property type="entry name" value="Gluconeogen_factor"/>
</dbReference>
<protein>
    <recommendedName>
        <fullName evidence="2">Putative gluconeogenesis factor</fullName>
    </recommendedName>
</protein>
<organism evidence="4 5">
    <name type="scientific">Desulfosporosinus acididurans</name>
    <dbReference type="NCBI Taxonomy" id="476652"/>
    <lineage>
        <taxon>Bacteria</taxon>
        <taxon>Bacillati</taxon>
        <taxon>Bacillota</taxon>
        <taxon>Clostridia</taxon>
        <taxon>Eubacteriales</taxon>
        <taxon>Desulfitobacteriaceae</taxon>
        <taxon>Desulfosporosinus</taxon>
    </lineage>
</organism>
<dbReference type="HAMAP" id="MF_00973">
    <property type="entry name" value="Gluconeogen_factor"/>
    <property type="match status" value="1"/>
</dbReference>
<gene>
    <name evidence="4" type="ORF">DEAC_c09450</name>
</gene>
<evidence type="ECO:0000256" key="2">
    <source>
        <dbReference type="HAMAP-Rule" id="MF_00973"/>
    </source>
</evidence>
<dbReference type="PANTHER" id="PTHR30135:SF3">
    <property type="entry name" value="GLUCONEOGENESIS FACTOR-RELATED"/>
    <property type="match status" value="1"/>
</dbReference>
<dbReference type="Gene3D" id="3.40.50.10680">
    <property type="entry name" value="CofD-like domains"/>
    <property type="match status" value="1"/>
</dbReference>
<feature type="transmembrane region" description="Helical" evidence="3">
    <location>
        <begin position="70"/>
        <end position="90"/>
    </location>
</feature>
<evidence type="ECO:0000256" key="1">
    <source>
        <dbReference type="ARBA" id="ARBA00022490"/>
    </source>
</evidence>
<evidence type="ECO:0000313" key="5">
    <source>
        <dbReference type="Proteomes" id="UP000036356"/>
    </source>
</evidence>
<sequence>MRSVRHDKIAQYLKWLYPNLKVKRWFLVAVFGIFLFATGFAVMNDGVALGYAELQFREIIYHLTGSTQHVAIPTGLIISVLGVLAIAIGFKRMLYSIISGVLPGNEGKIVDVIYARQHLMRGPKIVVVGGGTGLSSLLRGLKHYTRNLTAIVTVSDDGGSSGRLREEMGIQPPGDVRNCLVALADTEEIMDTLFSYRFESGTLKGHSLGNLLLAGLTDTFGDFQKGIERVSKVFALRGKVFPSTLEQVELMADFEDGRHIRGETSVRETDGKICRVSLDPSNCTPLPGALQALEEADLIVLGPGSLYTSVLPNLLVNGLRDKIRKVNAPCVYVCNVMTEKGETDGYSVSDHLKAILDHCGPGFVDAVLATKGEITASILQRYVEEEAAPVVTDPKEVERLGARYFEANLVQERNVVRHDPDLLAKELIRLLFRLKPMGERIALVDAYLLSQKLRKNS</sequence>
<dbReference type="GO" id="GO:0008360">
    <property type="term" value="P:regulation of cell shape"/>
    <property type="evidence" value="ECO:0007669"/>
    <property type="project" value="UniProtKB-UniRule"/>
</dbReference>